<protein>
    <submittedName>
        <fullName evidence="1">Uncharacterized protein</fullName>
    </submittedName>
</protein>
<accession>A0A2I0A087</accession>
<name>A0A2I0A087_9ASPA</name>
<reference evidence="1 2" key="1">
    <citation type="journal article" date="2017" name="Nature">
        <title>The Apostasia genome and the evolution of orchids.</title>
        <authorList>
            <person name="Zhang G.Q."/>
            <person name="Liu K.W."/>
            <person name="Li Z."/>
            <person name="Lohaus R."/>
            <person name="Hsiao Y.Y."/>
            <person name="Niu S.C."/>
            <person name="Wang J.Y."/>
            <person name="Lin Y.C."/>
            <person name="Xu Q."/>
            <person name="Chen L.J."/>
            <person name="Yoshida K."/>
            <person name="Fujiwara S."/>
            <person name="Wang Z.W."/>
            <person name="Zhang Y.Q."/>
            <person name="Mitsuda N."/>
            <person name="Wang M."/>
            <person name="Liu G.H."/>
            <person name="Pecoraro L."/>
            <person name="Huang H.X."/>
            <person name="Xiao X.J."/>
            <person name="Lin M."/>
            <person name="Wu X.Y."/>
            <person name="Wu W.L."/>
            <person name="Chen Y.Y."/>
            <person name="Chang S.B."/>
            <person name="Sakamoto S."/>
            <person name="Ohme-Takagi M."/>
            <person name="Yagi M."/>
            <person name="Zeng S.J."/>
            <person name="Shen C.Y."/>
            <person name="Yeh C.M."/>
            <person name="Luo Y.B."/>
            <person name="Tsai W.C."/>
            <person name="Van de Peer Y."/>
            <person name="Liu Z.J."/>
        </authorList>
    </citation>
    <scope>NUCLEOTIDE SEQUENCE [LARGE SCALE GENOMIC DNA]</scope>
    <source>
        <strain evidence="2">cv. Shenzhen</strain>
        <tissue evidence="1">Stem</tissue>
    </source>
</reference>
<dbReference type="EMBL" id="KZ452042">
    <property type="protein sequence ID" value="PKA48959.1"/>
    <property type="molecule type" value="Genomic_DNA"/>
</dbReference>
<gene>
    <name evidence="1" type="ORF">AXF42_Ash019497</name>
</gene>
<keyword evidence="2" id="KW-1185">Reference proteome</keyword>
<proteinExistence type="predicted"/>
<dbReference type="Proteomes" id="UP000236161">
    <property type="component" value="Unassembled WGS sequence"/>
</dbReference>
<dbReference type="AlphaFoldDB" id="A0A2I0A087"/>
<evidence type="ECO:0000313" key="2">
    <source>
        <dbReference type="Proteomes" id="UP000236161"/>
    </source>
</evidence>
<evidence type="ECO:0000313" key="1">
    <source>
        <dbReference type="EMBL" id="PKA48959.1"/>
    </source>
</evidence>
<sequence>MKRARRGQPPAAQLSKEITEVGEEEAIEVPEPVCGETAIDVVSSPEDAADDRKTLAELGYTGKGKGLVSAAKP</sequence>
<organism evidence="1 2">
    <name type="scientific">Apostasia shenzhenica</name>
    <dbReference type="NCBI Taxonomy" id="1088818"/>
    <lineage>
        <taxon>Eukaryota</taxon>
        <taxon>Viridiplantae</taxon>
        <taxon>Streptophyta</taxon>
        <taxon>Embryophyta</taxon>
        <taxon>Tracheophyta</taxon>
        <taxon>Spermatophyta</taxon>
        <taxon>Magnoliopsida</taxon>
        <taxon>Liliopsida</taxon>
        <taxon>Asparagales</taxon>
        <taxon>Orchidaceae</taxon>
        <taxon>Apostasioideae</taxon>
        <taxon>Apostasia</taxon>
    </lineage>
</organism>